<dbReference type="PANTHER" id="PTHR43648:SF1">
    <property type="entry name" value="ELECTRON TRANSFER FLAVOPROTEIN BETA SUBUNIT LYSINE METHYLTRANSFERASE"/>
    <property type="match status" value="1"/>
</dbReference>
<dbReference type="PANTHER" id="PTHR43648">
    <property type="entry name" value="ELECTRON TRANSFER FLAVOPROTEIN BETA SUBUNIT LYSINE METHYLTRANSFERASE"/>
    <property type="match status" value="1"/>
</dbReference>
<reference evidence="4" key="1">
    <citation type="journal article" date="2019" name="Int. J. Syst. Evol. Microbiol.">
        <title>The Global Catalogue of Microorganisms (GCM) 10K type strain sequencing project: providing services to taxonomists for standard genome sequencing and annotation.</title>
        <authorList>
            <consortium name="The Broad Institute Genomics Platform"/>
            <consortium name="The Broad Institute Genome Sequencing Center for Infectious Disease"/>
            <person name="Wu L."/>
            <person name="Ma J."/>
        </authorList>
    </citation>
    <scope>NUCLEOTIDE SEQUENCE [LARGE SCALE GENOMIC DNA]</scope>
    <source>
        <strain evidence="4">JCM 16702</strain>
    </source>
</reference>
<dbReference type="SUPFAM" id="SSF53335">
    <property type="entry name" value="S-adenosyl-L-methionine-dependent methyltransferases"/>
    <property type="match status" value="1"/>
</dbReference>
<dbReference type="Pfam" id="PF06325">
    <property type="entry name" value="PrmA"/>
    <property type="match status" value="1"/>
</dbReference>
<dbReference type="Proteomes" id="UP001500683">
    <property type="component" value="Unassembled WGS sequence"/>
</dbReference>
<dbReference type="CDD" id="cd02440">
    <property type="entry name" value="AdoMet_MTases"/>
    <property type="match status" value="1"/>
</dbReference>
<proteinExistence type="predicted"/>
<name>A0ABP7VH38_9ACTN</name>
<comment type="caution">
    <text evidence="3">The sequence shown here is derived from an EMBL/GenBank/DDBJ whole genome shotgun (WGS) entry which is preliminary data.</text>
</comment>
<dbReference type="InterPro" id="IPR050078">
    <property type="entry name" value="Ribosomal_L11_MeTrfase_PrmA"/>
</dbReference>
<keyword evidence="2" id="KW-0808">Transferase</keyword>
<dbReference type="GO" id="GO:0008168">
    <property type="term" value="F:methyltransferase activity"/>
    <property type="evidence" value="ECO:0007669"/>
    <property type="project" value="UniProtKB-KW"/>
</dbReference>
<accession>A0ABP7VH38</accession>
<evidence type="ECO:0000256" key="2">
    <source>
        <dbReference type="ARBA" id="ARBA00022679"/>
    </source>
</evidence>
<evidence type="ECO:0000313" key="3">
    <source>
        <dbReference type="EMBL" id="GAA4067056.1"/>
    </source>
</evidence>
<organism evidence="3 4">
    <name type="scientific">Actinomadura miaoliensis</name>
    <dbReference type="NCBI Taxonomy" id="430685"/>
    <lineage>
        <taxon>Bacteria</taxon>
        <taxon>Bacillati</taxon>
        <taxon>Actinomycetota</taxon>
        <taxon>Actinomycetes</taxon>
        <taxon>Streptosporangiales</taxon>
        <taxon>Thermomonosporaceae</taxon>
        <taxon>Actinomadura</taxon>
    </lineage>
</organism>
<dbReference type="EMBL" id="BAAAZG010000012">
    <property type="protein sequence ID" value="GAA4067056.1"/>
    <property type="molecule type" value="Genomic_DNA"/>
</dbReference>
<dbReference type="GO" id="GO:0032259">
    <property type="term" value="P:methylation"/>
    <property type="evidence" value="ECO:0007669"/>
    <property type="project" value="UniProtKB-KW"/>
</dbReference>
<keyword evidence="4" id="KW-1185">Reference proteome</keyword>
<evidence type="ECO:0000313" key="4">
    <source>
        <dbReference type="Proteomes" id="UP001500683"/>
    </source>
</evidence>
<gene>
    <name evidence="3" type="ORF">GCM10022214_22010</name>
</gene>
<dbReference type="InterPro" id="IPR029063">
    <property type="entry name" value="SAM-dependent_MTases_sf"/>
</dbReference>
<keyword evidence="1 3" id="KW-0489">Methyltransferase</keyword>
<protein>
    <submittedName>
        <fullName evidence="3">Methyltransferase</fullName>
    </submittedName>
</protein>
<evidence type="ECO:0000256" key="1">
    <source>
        <dbReference type="ARBA" id="ARBA00022603"/>
    </source>
</evidence>
<dbReference type="Gene3D" id="3.40.50.150">
    <property type="entry name" value="Vaccinia Virus protein VP39"/>
    <property type="match status" value="1"/>
</dbReference>
<sequence length="217" mass="22770">MTAPGMDEHEAVVRSLTRVAAPPLLPELRLHLADEPFAAWEAVAGERTEDVPPPFWAFPWAGGQALGRHVLDHPGLVAGRRVLDLASGSGMVAVCAALAGAGHVTACDVDPLAATAVRLNAALNGARVDVLCADVLASRAPVRADVILAGDVCYDPDLAEVMTAFLRAQRRHGVDVLVGDPHRPYLPGGLTVLARYDVPGTGHLEERAVTPASVLRL</sequence>